<dbReference type="Pfam" id="PF03698">
    <property type="entry name" value="UPF0180"/>
    <property type="match status" value="1"/>
</dbReference>
<comment type="caution">
    <text evidence="1">The sequence shown here is derived from an EMBL/GenBank/DDBJ whole genome shotgun (WGS) entry which is preliminary data.</text>
</comment>
<keyword evidence="2" id="KW-1185">Reference proteome</keyword>
<dbReference type="EMBL" id="JABBVZ010000006">
    <property type="protein sequence ID" value="NMP21311.1"/>
    <property type="molecule type" value="Genomic_DNA"/>
</dbReference>
<reference evidence="1 2" key="1">
    <citation type="submission" date="2020-04" db="EMBL/GenBank/DDBJ databases">
        <authorList>
            <person name="Zhang R."/>
            <person name="Schippers A."/>
        </authorList>
    </citation>
    <scope>NUCLEOTIDE SEQUENCE [LARGE SCALE GENOMIC DNA]</scope>
    <source>
        <strain evidence="1 2">DSM 109850</strain>
    </source>
</reference>
<dbReference type="Proteomes" id="UP000533476">
    <property type="component" value="Unassembled WGS sequence"/>
</dbReference>
<protein>
    <submittedName>
        <fullName evidence="1">YkuS family protein</fullName>
    </submittedName>
</protein>
<proteinExistence type="predicted"/>
<dbReference type="AlphaFoldDB" id="A0A7Y0L234"/>
<accession>A0A7Y0L234</accession>
<gene>
    <name evidence="1" type="ORF">HIJ39_02935</name>
</gene>
<evidence type="ECO:0000313" key="2">
    <source>
        <dbReference type="Proteomes" id="UP000533476"/>
    </source>
</evidence>
<evidence type="ECO:0000313" key="1">
    <source>
        <dbReference type="EMBL" id="NMP21311.1"/>
    </source>
</evidence>
<dbReference type="RefSeq" id="WP_169096536.1">
    <property type="nucleotide sequence ID" value="NZ_JABBVZ010000006.1"/>
</dbReference>
<organism evidence="1 2">
    <name type="scientific">Sulfobacillus harzensis</name>
    <dbReference type="NCBI Taxonomy" id="2729629"/>
    <lineage>
        <taxon>Bacteria</taxon>
        <taxon>Bacillati</taxon>
        <taxon>Bacillota</taxon>
        <taxon>Clostridia</taxon>
        <taxon>Eubacteriales</taxon>
        <taxon>Clostridiales Family XVII. Incertae Sedis</taxon>
        <taxon>Sulfobacillus</taxon>
    </lineage>
</organism>
<dbReference type="InterPro" id="IPR005370">
    <property type="entry name" value="UPF0180"/>
</dbReference>
<name>A0A7Y0L234_9FIRM</name>
<sequence length="84" mass="9002">MARATVAIEGQLSPYSRLLQEAGYDVIPLNDQALHRAQAIVVQGTDNNFLGMEDPLSKAPVINADGMTPNQVLDAVSRRALARG</sequence>